<feature type="domain" description="HTH cro/C1-type" evidence="1">
    <location>
        <begin position="13"/>
        <end position="66"/>
    </location>
</feature>
<dbReference type="EMBL" id="QMEY01000001">
    <property type="protein sequence ID" value="RBQ21230.1"/>
    <property type="molecule type" value="Genomic_DNA"/>
</dbReference>
<sequence length="412" mass="44785">MPDDRTREPGARLRELRFRRGFTQEGLAEAAGLSVQCIKKIEQGGSARMETYHQIAKALGVRTVWFVAPGSPEPVAETANVALLADIRGAIIPPLGMDGNALYGTADADDVSLPHLREAVDASALAYHGDKYDHLAQVLPELIKSVQYHVSRFDGSSGDGREAIRLRADALGVAGRYLIQIRAHDLALTAIQQSLRDARTIGSVPLAASAISLQGWALLRQGRFDEVERLAAAAAHEMEPRVSAASKGELAAWGWVLLSAATAAVRNNRPNEAQDYVSIARTAATRFGKEQRGLPGYRAFGPVSVSMKAGEVAMVAGEPAQALEEIERITPEDGRPYASTWNRGQIERAYAYLESGDTERATEVLQELKARSPQWLRYQQRAKDAAEGILKARTRIPTAAQREIADFLGVKE</sequence>
<proteinExistence type="predicted"/>
<dbReference type="SUPFAM" id="SSF48452">
    <property type="entry name" value="TPR-like"/>
    <property type="match status" value="1"/>
</dbReference>
<name>A0A366M679_9ACTN</name>
<reference evidence="2 3" key="1">
    <citation type="submission" date="2018-06" db="EMBL/GenBank/DDBJ databases">
        <title>Sphaerisporangium craniellae sp. nov., isolated from a marine sponge in the South China Sea.</title>
        <authorList>
            <person name="Li L."/>
        </authorList>
    </citation>
    <scope>NUCLEOTIDE SEQUENCE [LARGE SCALE GENOMIC DNA]</scope>
    <source>
        <strain evidence="2 3">LHW63015</strain>
    </source>
</reference>
<gene>
    <name evidence="2" type="ORF">DP939_00410</name>
</gene>
<dbReference type="SUPFAM" id="SSF47413">
    <property type="entry name" value="lambda repressor-like DNA-binding domains"/>
    <property type="match status" value="1"/>
</dbReference>
<dbReference type="CDD" id="cd00093">
    <property type="entry name" value="HTH_XRE"/>
    <property type="match status" value="1"/>
</dbReference>
<organism evidence="2 3">
    <name type="scientific">Spongiactinospora rosea</name>
    <dbReference type="NCBI Taxonomy" id="2248750"/>
    <lineage>
        <taxon>Bacteria</taxon>
        <taxon>Bacillati</taxon>
        <taxon>Actinomycetota</taxon>
        <taxon>Actinomycetes</taxon>
        <taxon>Streptosporangiales</taxon>
        <taxon>Streptosporangiaceae</taxon>
        <taxon>Spongiactinospora</taxon>
    </lineage>
</organism>
<dbReference type="AlphaFoldDB" id="A0A366M679"/>
<keyword evidence="3" id="KW-1185">Reference proteome</keyword>
<dbReference type="OrthoDB" id="3210663at2"/>
<dbReference type="GO" id="GO:0003677">
    <property type="term" value="F:DNA binding"/>
    <property type="evidence" value="ECO:0007669"/>
    <property type="project" value="InterPro"/>
</dbReference>
<evidence type="ECO:0000313" key="3">
    <source>
        <dbReference type="Proteomes" id="UP000253303"/>
    </source>
</evidence>
<evidence type="ECO:0000313" key="2">
    <source>
        <dbReference type="EMBL" id="RBQ21230.1"/>
    </source>
</evidence>
<dbReference type="Gene3D" id="1.25.40.10">
    <property type="entry name" value="Tetratricopeptide repeat domain"/>
    <property type="match status" value="1"/>
</dbReference>
<dbReference type="Pfam" id="PF13560">
    <property type="entry name" value="HTH_31"/>
    <property type="match status" value="1"/>
</dbReference>
<dbReference type="PROSITE" id="PS50943">
    <property type="entry name" value="HTH_CROC1"/>
    <property type="match status" value="1"/>
</dbReference>
<dbReference type="InterPro" id="IPR010982">
    <property type="entry name" value="Lambda_DNA-bd_dom_sf"/>
</dbReference>
<comment type="caution">
    <text evidence="2">The sequence shown here is derived from an EMBL/GenBank/DDBJ whole genome shotgun (WGS) entry which is preliminary data.</text>
</comment>
<dbReference type="SMART" id="SM00530">
    <property type="entry name" value="HTH_XRE"/>
    <property type="match status" value="1"/>
</dbReference>
<dbReference type="InterPro" id="IPR001387">
    <property type="entry name" value="Cro/C1-type_HTH"/>
</dbReference>
<dbReference type="RefSeq" id="WP_113977470.1">
    <property type="nucleotide sequence ID" value="NZ_QMEY01000001.1"/>
</dbReference>
<protein>
    <recommendedName>
        <fullName evidence="1">HTH cro/C1-type domain-containing protein</fullName>
    </recommendedName>
</protein>
<accession>A0A366M679</accession>
<dbReference type="InterPro" id="IPR011990">
    <property type="entry name" value="TPR-like_helical_dom_sf"/>
</dbReference>
<evidence type="ECO:0000259" key="1">
    <source>
        <dbReference type="PROSITE" id="PS50943"/>
    </source>
</evidence>
<dbReference type="Gene3D" id="1.10.260.40">
    <property type="entry name" value="lambda repressor-like DNA-binding domains"/>
    <property type="match status" value="1"/>
</dbReference>
<dbReference type="Proteomes" id="UP000253303">
    <property type="component" value="Unassembled WGS sequence"/>
</dbReference>